<evidence type="ECO:0000256" key="6">
    <source>
        <dbReference type="ARBA" id="ARBA00023042"/>
    </source>
</evidence>
<dbReference type="GO" id="GO:0004482">
    <property type="term" value="F:mRNA 5'-cap (guanine-N7-)-methyltransferase activity"/>
    <property type="evidence" value="ECO:0007669"/>
    <property type="project" value="UniProtKB-EC"/>
</dbReference>
<feature type="region of interest" description="Disordered" evidence="10">
    <location>
        <begin position="125"/>
        <end position="190"/>
    </location>
</feature>
<dbReference type="Gene3D" id="1.25.40.10">
    <property type="entry name" value="Tetratricopeptide repeat domain"/>
    <property type="match status" value="1"/>
</dbReference>
<comment type="caution">
    <text evidence="12">The sequence shown here is derived from an EMBL/GenBank/DDBJ whole genome shotgun (WGS) entry which is preliminary data.</text>
</comment>
<feature type="coiled-coil region" evidence="9">
    <location>
        <begin position="246"/>
        <end position="273"/>
    </location>
</feature>
<keyword evidence="3 12" id="KW-0808">Transferase</keyword>
<comment type="catalytic activity">
    <reaction evidence="7">
        <text>a 5'-end (5'-triphosphoguanosine)-ribonucleoside in mRNA + S-adenosyl-L-methionine = a 5'-end (N(7)-methyl 5'-triphosphoguanosine)-ribonucleoside in mRNA + S-adenosyl-L-homocysteine</text>
        <dbReference type="Rhea" id="RHEA:67008"/>
        <dbReference type="Rhea" id="RHEA-COMP:17166"/>
        <dbReference type="Rhea" id="RHEA-COMP:17167"/>
        <dbReference type="ChEBI" id="CHEBI:57856"/>
        <dbReference type="ChEBI" id="CHEBI:59789"/>
        <dbReference type="ChEBI" id="CHEBI:156461"/>
        <dbReference type="ChEBI" id="CHEBI:167617"/>
        <dbReference type="EC" id="2.1.1.56"/>
    </reaction>
</comment>
<dbReference type="PANTHER" id="PTHR12189">
    <property type="entry name" value="MRNA GUANINE-7- METHYLTRANSFERASE"/>
    <property type="match status" value="1"/>
</dbReference>
<feature type="compositionally biased region" description="Basic and acidic residues" evidence="10">
    <location>
        <begin position="450"/>
        <end position="460"/>
    </location>
</feature>
<evidence type="ECO:0000256" key="2">
    <source>
        <dbReference type="ARBA" id="ARBA00022603"/>
    </source>
</evidence>
<evidence type="ECO:0000256" key="9">
    <source>
        <dbReference type="SAM" id="Coils"/>
    </source>
</evidence>
<evidence type="ECO:0000259" key="11">
    <source>
        <dbReference type="PROSITE" id="PS51562"/>
    </source>
</evidence>
<dbReference type="Pfam" id="PF10516">
    <property type="entry name" value="SHNi-TPR"/>
    <property type="match status" value="1"/>
</dbReference>
<protein>
    <recommendedName>
        <fullName evidence="1">mRNA (guanine-N(7))-methyltransferase</fullName>
        <ecNumber evidence="1">2.1.1.56</ecNumber>
    </recommendedName>
</protein>
<keyword evidence="5" id="KW-0694">RNA-binding</keyword>
<dbReference type="SMART" id="SM00028">
    <property type="entry name" value="TPR"/>
    <property type="match status" value="2"/>
</dbReference>
<evidence type="ECO:0000313" key="13">
    <source>
        <dbReference type="Proteomes" id="UP000316759"/>
    </source>
</evidence>
<sequence length="853" mass="95301">MGDVSELLSRGRRNLACVEIPQAVENFQKACELLATEFGDLDERLADPNLLYGTALLELARMESTVIGNALEGVPEDDDSSETEVECNVVETGPEMTGKLCEISNLLAEEKEELSNQVIDAMCEEEKPLPSDTVDNGKGSSTTQSEDMAPQEETANKDAVNKEMEETSEVSKVKTDFKESEEESEEADKAMDALVEEENSDADGELDENKEFEAEDVTNLQLAWEVIEVSRKIFSRKDDDGSRLKVAECYEKLGEISREKEDYEQAVSDLQECLNLRQSILPEDSREVAETHFQIGTTHAVAGNLEFATSAFEAAIKTLRKHAETLSASIAKEGSHSEGELELLRSSLREVESLIPEVEKRKAEVVEDLQMSRMHPGTSQSAPLPVTNGDQKPADDISHLIRKKRRVSDNAVEVCEGSTEANGDDSSPKIKKMKVTVAGDAEIPNGAHQSESELEVRRVPSDSATANNSGRVTTESANAANVVKFYDSAARSVTANSLAHREQTRIFHLRNFNNWIKSVFINQYVEKLGHNPGIHVLDLCCGKGGDQLKWAQSNVRHVTFIDISSASIDTCRQRYDQLYRKRQRSLFTADFHVADCTADLRKTILIRRNRYDLVSCQFSFHYAFESLTQSRTFLANVNHCLRPGGYFIATIPNAYEVVRRAKKAYREIHQSVTINKDTVEEIQFGNSVYSVRFPISSYSVKPNDDRGTQSRSLSFPLFGSRYDFTLEGVVDCPEFLVYPPLLNALASEQNLIPVAAPVSFAEFFSRYHSGYIGRMSSRDLLLRMKALETYPNQVHGEKLCSMLVANGEPGAYDHVHQKMEHDEACAQSRYLGTLSLAEWEAITLYSLVGFRKM</sequence>
<name>A0A504YU03_FASGI</name>
<dbReference type="EC" id="2.1.1.56" evidence="1"/>
<evidence type="ECO:0000313" key="12">
    <source>
        <dbReference type="EMBL" id="TPP64763.1"/>
    </source>
</evidence>
<dbReference type="PROSITE" id="PS51562">
    <property type="entry name" value="RNA_CAP0_MT"/>
    <property type="match status" value="1"/>
</dbReference>
<keyword evidence="2 12" id="KW-0489">Methyltransferase</keyword>
<keyword evidence="13" id="KW-1185">Reference proteome</keyword>
<evidence type="ECO:0000256" key="3">
    <source>
        <dbReference type="ARBA" id="ARBA00022679"/>
    </source>
</evidence>
<dbReference type="InterPro" id="IPR029063">
    <property type="entry name" value="SAM-dependent_MTases_sf"/>
</dbReference>
<dbReference type="InterPro" id="IPR019544">
    <property type="entry name" value="Tetratricopeptide_SHNi-TPR_dom"/>
</dbReference>
<evidence type="ECO:0000256" key="8">
    <source>
        <dbReference type="PROSITE-ProRule" id="PRU00339"/>
    </source>
</evidence>
<dbReference type="GO" id="GO:0003723">
    <property type="term" value="F:RNA binding"/>
    <property type="evidence" value="ECO:0007669"/>
    <property type="project" value="UniProtKB-KW"/>
</dbReference>
<evidence type="ECO:0000256" key="1">
    <source>
        <dbReference type="ARBA" id="ARBA00011926"/>
    </source>
</evidence>
<feature type="domain" description="MRNA cap 0 methyltransferase" evidence="11">
    <location>
        <begin position="504"/>
        <end position="853"/>
    </location>
</feature>
<dbReference type="InterPro" id="IPR004971">
    <property type="entry name" value="mRNA_G-N7_MeTrfase_dom"/>
</dbReference>
<dbReference type="Gene3D" id="3.40.50.150">
    <property type="entry name" value="Vaccinia Virus protein VP39"/>
    <property type="match status" value="1"/>
</dbReference>
<dbReference type="PANTHER" id="PTHR12189:SF2">
    <property type="entry name" value="MRNA CAP GUANINE-N7 METHYLTRANSFERASE"/>
    <property type="match status" value="1"/>
</dbReference>
<dbReference type="CDD" id="cd02440">
    <property type="entry name" value="AdoMet_MTases"/>
    <property type="match status" value="1"/>
</dbReference>
<dbReference type="AlphaFoldDB" id="A0A504YU03"/>
<evidence type="ECO:0000256" key="5">
    <source>
        <dbReference type="ARBA" id="ARBA00022884"/>
    </source>
</evidence>
<dbReference type="SUPFAM" id="SSF53335">
    <property type="entry name" value="S-adenosyl-L-methionine-dependent methyltransferases"/>
    <property type="match status" value="1"/>
</dbReference>
<dbReference type="InterPro" id="IPR011990">
    <property type="entry name" value="TPR-like_helical_dom_sf"/>
</dbReference>
<feature type="compositionally biased region" description="Polar residues" evidence="10">
    <location>
        <begin position="462"/>
        <end position="473"/>
    </location>
</feature>
<dbReference type="InterPro" id="IPR019734">
    <property type="entry name" value="TPR_rpt"/>
</dbReference>
<dbReference type="InterPro" id="IPR039753">
    <property type="entry name" value="RG7MT1"/>
</dbReference>
<feature type="compositionally biased region" description="Basic and acidic residues" evidence="10">
    <location>
        <begin position="154"/>
        <end position="178"/>
    </location>
</feature>
<gene>
    <name evidence="12" type="ORF">FGIG_05894</name>
</gene>
<feature type="region of interest" description="Disordered" evidence="10">
    <location>
        <begin position="374"/>
        <end position="394"/>
    </location>
</feature>
<feature type="repeat" description="TPR" evidence="8">
    <location>
        <begin position="247"/>
        <end position="280"/>
    </location>
</feature>
<evidence type="ECO:0000256" key="10">
    <source>
        <dbReference type="SAM" id="MobiDB-lite"/>
    </source>
</evidence>
<dbReference type="SUPFAM" id="SSF48452">
    <property type="entry name" value="TPR-like"/>
    <property type="match status" value="1"/>
</dbReference>
<dbReference type="EMBL" id="SUNJ01004052">
    <property type="protein sequence ID" value="TPP64763.1"/>
    <property type="molecule type" value="Genomic_DNA"/>
</dbReference>
<proteinExistence type="predicted"/>
<feature type="region of interest" description="Disordered" evidence="10">
    <location>
        <begin position="445"/>
        <end position="473"/>
    </location>
</feature>
<dbReference type="OrthoDB" id="10248867at2759"/>
<keyword evidence="6" id="KW-0506">mRNA capping</keyword>
<dbReference type="PROSITE" id="PS50005">
    <property type="entry name" value="TPR"/>
    <property type="match status" value="1"/>
</dbReference>
<dbReference type="GO" id="GO:0005634">
    <property type="term" value="C:nucleus"/>
    <property type="evidence" value="ECO:0007669"/>
    <property type="project" value="TreeGrafter"/>
</dbReference>
<keyword evidence="9" id="KW-0175">Coiled coil</keyword>
<reference evidence="12 13" key="1">
    <citation type="submission" date="2019-04" db="EMBL/GenBank/DDBJ databases">
        <title>Annotation for the trematode Fasciola gigantica.</title>
        <authorList>
            <person name="Choi Y.-J."/>
        </authorList>
    </citation>
    <scope>NUCLEOTIDE SEQUENCE [LARGE SCALE GENOMIC DNA]</scope>
    <source>
        <strain evidence="12">Uganda_cow_1</strain>
    </source>
</reference>
<organism evidence="12 13">
    <name type="scientific">Fasciola gigantica</name>
    <name type="common">Giant liver fluke</name>
    <dbReference type="NCBI Taxonomy" id="46835"/>
    <lineage>
        <taxon>Eukaryota</taxon>
        <taxon>Metazoa</taxon>
        <taxon>Spiralia</taxon>
        <taxon>Lophotrochozoa</taxon>
        <taxon>Platyhelminthes</taxon>
        <taxon>Trematoda</taxon>
        <taxon>Digenea</taxon>
        <taxon>Plagiorchiida</taxon>
        <taxon>Echinostomata</taxon>
        <taxon>Echinostomatoidea</taxon>
        <taxon>Fasciolidae</taxon>
        <taxon>Fasciola</taxon>
    </lineage>
</organism>
<accession>A0A504YU03</accession>
<keyword evidence="4" id="KW-0949">S-adenosyl-L-methionine</keyword>
<evidence type="ECO:0000256" key="4">
    <source>
        <dbReference type="ARBA" id="ARBA00022691"/>
    </source>
</evidence>
<dbReference type="Pfam" id="PF03291">
    <property type="entry name" value="mRNA_G-N7_MeTrfase"/>
    <property type="match status" value="1"/>
</dbReference>
<keyword evidence="8" id="KW-0802">TPR repeat</keyword>
<dbReference type="Proteomes" id="UP000316759">
    <property type="component" value="Unassembled WGS sequence"/>
</dbReference>
<dbReference type="STRING" id="46835.A0A504YU03"/>
<evidence type="ECO:0000256" key="7">
    <source>
        <dbReference type="ARBA" id="ARBA00044712"/>
    </source>
</evidence>
<keyword evidence="6" id="KW-0507">mRNA processing</keyword>